<comment type="catalytic activity">
    <reaction evidence="1">
        <text>ATP + protein L-histidine = ADP + protein N-phospho-L-histidine.</text>
        <dbReference type="EC" id="2.7.13.3"/>
    </reaction>
</comment>
<feature type="domain" description="Histidine kinase" evidence="8">
    <location>
        <begin position="120"/>
        <end position="357"/>
    </location>
</feature>
<dbReference type="SMART" id="SM00387">
    <property type="entry name" value="HATPase_c"/>
    <property type="match status" value="1"/>
</dbReference>
<dbReference type="InterPro" id="IPR036890">
    <property type="entry name" value="HATPase_C_sf"/>
</dbReference>
<dbReference type="PROSITE" id="PS50109">
    <property type="entry name" value="HIS_KIN"/>
    <property type="match status" value="1"/>
</dbReference>
<comment type="caution">
    <text evidence="9">The sequence shown here is derived from an EMBL/GenBank/DDBJ whole genome shotgun (WGS) entry which is preliminary data.</text>
</comment>
<evidence type="ECO:0000256" key="4">
    <source>
        <dbReference type="ARBA" id="ARBA00022679"/>
    </source>
</evidence>
<dbReference type="InterPro" id="IPR004358">
    <property type="entry name" value="Sig_transdc_His_kin-like_C"/>
</dbReference>
<dbReference type="Pfam" id="PF00512">
    <property type="entry name" value="HisKA"/>
    <property type="match status" value="1"/>
</dbReference>
<keyword evidence="4" id="KW-0808">Transferase</keyword>
<gene>
    <name evidence="9" type="ORF">D1639_05935</name>
</gene>
<dbReference type="AlphaFoldDB" id="A0A7C9JQL0"/>
<dbReference type="CDD" id="cd00082">
    <property type="entry name" value="HisKA"/>
    <property type="match status" value="1"/>
</dbReference>
<dbReference type="PANTHER" id="PTHR43711:SF1">
    <property type="entry name" value="HISTIDINE KINASE 1"/>
    <property type="match status" value="1"/>
</dbReference>
<keyword evidence="7" id="KW-1133">Transmembrane helix</keyword>
<evidence type="ECO:0000256" key="3">
    <source>
        <dbReference type="ARBA" id="ARBA00022553"/>
    </source>
</evidence>
<dbReference type="PANTHER" id="PTHR43711">
    <property type="entry name" value="TWO-COMPONENT HISTIDINE KINASE"/>
    <property type="match status" value="1"/>
</dbReference>
<dbReference type="SMART" id="SM00388">
    <property type="entry name" value="HisKA"/>
    <property type="match status" value="1"/>
</dbReference>
<dbReference type="Pfam" id="PF02518">
    <property type="entry name" value="HATPase_c"/>
    <property type="match status" value="1"/>
</dbReference>
<sequence>MGSVDSAVRQGLVFFAVALCMAAGAFVLAGREAALCCLAVALAAMVYYHAILWLRHRQVQKLALRIDEVLHGSRDVSFVNCRESDIAMLGNELGKMVARLQRTSSDLECQRQSLSEALADVSHQIRTPLTTMALMLPVLEGEADQRARRRSVRQLEDMLERVSWLVTTLLKIAKADAGAIRITKRDTTPAAIAQRAVQPLLAQLDLHDVSLEMDCDEGTVQLDELWTAEALENIVKNCMEHTPAGGRIRLAAENDALTCRFVITDTGCGIAEGERERIFDRFYSDGSKQPSSALTDDAADAGSARAARGVRDDGRPSGFGIGLSLAMSLVSMQEGTIRADNTSEGGARFTITFPKLVV</sequence>
<keyword evidence="6" id="KW-0902">Two-component regulatory system</keyword>
<evidence type="ECO:0000313" key="9">
    <source>
        <dbReference type="EMBL" id="NBI34575.1"/>
    </source>
</evidence>
<name>A0A7C9JQL0_9BACT</name>
<proteinExistence type="predicted"/>
<dbReference type="GO" id="GO:0000155">
    <property type="term" value="F:phosphorelay sensor kinase activity"/>
    <property type="evidence" value="ECO:0007669"/>
    <property type="project" value="InterPro"/>
</dbReference>
<keyword evidence="3" id="KW-0597">Phosphoprotein</keyword>
<dbReference type="InterPro" id="IPR050736">
    <property type="entry name" value="Sensor_HK_Regulatory"/>
</dbReference>
<dbReference type="Gene3D" id="1.10.287.130">
    <property type="match status" value="1"/>
</dbReference>
<organism evidence="9">
    <name type="scientific">Muribaculaceae bacterium Z82</name>
    <dbReference type="NCBI Taxonomy" id="2304548"/>
    <lineage>
        <taxon>Bacteria</taxon>
        <taxon>Pseudomonadati</taxon>
        <taxon>Bacteroidota</taxon>
        <taxon>Bacteroidia</taxon>
        <taxon>Bacteroidales</taxon>
        <taxon>Muribaculaceae</taxon>
    </lineage>
</organism>
<dbReference type="PRINTS" id="PR00344">
    <property type="entry name" value="BCTRLSENSOR"/>
</dbReference>
<dbReference type="SUPFAM" id="SSF55874">
    <property type="entry name" value="ATPase domain of HSP90 chaperone/DNA topoisomerase II/histidine kinase"/>
    <property type="match status" value="1"/>
</dbReference>
<dbReference type="EC" id="2.7.13.3" evidence="2"/>
<dbReference type="InterPro" id="IPR036097">
    <property type="entry name" value="HisK_dim/P_sf"/>
</dbReference>
<keyword evidence="5 9" id="KW-0418">Kinase</keyword>
<dbReference type="SUPFAM" id="SSF47384">
    <property type="entry name" value="Homodimeric domain of signal transducing histidine kinase"/>
    <property type="match status" value="1"/>
</dbReference>
<keyword evidence="7" id="KW-0812">Transmembrane</keyword>
<accession>A0A7C9JQL0</accession>
<dbReference type="InterPro" id="IPR003661">
    <property type="entry name" value="HisK_dim/P_dom"/>
</dbReference>
<reference evidence="9" key="1">
    <citation type="submission" date="2018-08" db="EMBL/GenBank/DDBJ databases">
        <title>Murine metabolic-syndrome-specific gut microbial biobank.</title>
        <authorList>
            <person name="Liu C."/>
        </authorList>
    </citation>
    <scope>NUCLEOTIDE SEQUENCE [LARGE SCALE GENOMIC DNA]</scope>
    <source>
        <strain evidence="9">Z82</strain>
    </source>
</reference>
<dbReference type="InterPro" id="IPR005467">
    <property type="entry name" value="His_kinase_dom"/>
</dbReference>
<evidence type="ECO:0000256" key="7">
    <source>
        <dbReference type="SAM" id="Phobius"/>
    </source>
</evidence>
<evidence type="ECO:0000259" key="8">
    <source>
        <dbReference type="PROSITE" id="PS50109"/>
    </source>
</evidence>
<feature type="transmembrane region" description="Helical" evidence="7">
    <location>
        <begin position="12"/>
        <end position="29"/>
    </location>
</feature>
<evidence type="ECO:0000256" key="2">
    <source>
        <dbReference type="ARBA" id="ARBA00012438"/>
    </source>
</evidence>
<evidence type="ECO:0000256" key="5">
    <source>
        <dbReference type="ARBA" id="ARBA00022777"/>
    </source>
</evidence>
<protein>
    <recommendedName>
        <fullName evidence="2">histidine kinase</fullName>
        <ecNumber evidence="2">2.7.13.3</ecNumber>
    </recommendedName>
</protein>
<dbReference type="Gene3D" id="3.30.565.10">
    <property type="entry name" value="Histidine kinase-like ATPase, C-terminal domain"/>
    <property type="match status" value="1"/>
</dbReference>
<dbReference type="EMBL" id="QWKH01000034">
    <property type="protein sequence ID" value="NBI34575.1"/>
    <property type="molecule type" value="Genomic_DNA"/>
</dbReference>
<feature type="transmembrane region" description="Helical" evidence="7">
    <location>
        <begin position="36"/>
        <end position="54"/>
    </location>
</feature>
<dbReference type="InterPro" id="IPR003594">
    <property type="entry name" value="HATPase_dom"/>
</dbReference>
<evidence type="ECO:0000256" key="6">
    <source>
        <dbReference type="ARBA" id="ARBA00023012"/>
    </source>
</evidence>
<keyword evidence="7" id="KW-0472">Membrane</keyword>
<evidence type="ECO:0000256" key="1">
    <source>
        <dbReference type="ARBA" id="ARBA00000085"/>
    </source>
</evidence>